<organism evidence="1">
    <name type="scientific">marine sediment metagenome</name>
    <dbReference type="NCBI Taxonomy" id="412755"/>
    <lineage>
        <taxon>unclassified sequences</taxon>
        <taxon>metagenomes</taxon>
        <taxon>ecological metagenomes</taxon>
    </lineage>
</organism>
<gene>
    <name evidence="1" type="ORF">S12H4_56630</name>
</gene>
<name>X1VPC4_9ZZZZ</name>
<dbReference type="EMBL" id="BARW01036494">
    <property type="protein sequence ID" value="GAJ18326.1"/>
    <property type="molecule type" value="Genomic_DNA"/>
</dbReference>
<protein>
    <submittedName>
        <fullName evidence="1">Uncharacterized protein</fullName>
    </submittedName>
</protein>
<evidence type="ECO:0000313" key="1">
    <source>
        <dbReference type="EMBL" id="GAJ18326.1"/>
    </source>
</evidence>
<proteinExistence type="predicted"/>
<sequence>PDNGDNGGNPLSYDSLEQPWHQWAKIANAFILQLEDRMDREDLRHNIIIRLAEVAEKYRQMGNTLTKGGYYKVAQYARLQFYDQKKRWRRVSSISLNSTIKDEDGNETELVNTLIARDKAIDLDGWLDFKTLYFNSPEKVKQAILKRVSRGGNGKLSGYDWKMIRQFKEQYKALVA</sequence>
<feature type="non-terminal residue" evidence="1">
    <location>
        <position position="1"/>
    </location>
</feature>
<dbReference type="AlphaFoldDB" id="X1VPC4"/>
<reference evidence="1" key="1">
    <citation type="journal article" date="2014" name="Front. Microbiol.">
        <title>High frequency of phylogenetically diverse reductive dehalogenase-homologous genes in deep subseafloor sedimentary metagenomes.</title>
        <authorList>
            <person name="Kawai M."/>
            <person name="Futagami T."/>
            <person name="Toyoda A."/>
            <person name="Takaki Y."/>
            <person name="Nishi S."/>
            <person name="Hori S."/>
            <person name="Arai W."/>
            <person name="Tsubouchi T."/>
            <person name="Morono Y."/>
            <person name="Uchiyama I."/>
            <person name="Ito T."/>
            <person name="Fujiyama A."/>
            <person name="Inagaki F."/>
            <person name="Takami H."/>
        </authorList>
    </citation>
    <scope>NUCLEOTIDE SEQUENCE</scope>
    <source>
        <strain evidence="1">Expedition CK06-06</strain>
    </source>
</reference>
<accession>X1VPC4</accession>
<comment type="caution">
    <text evidence="1">The sequence shown here is derived from an EMBL/GenBank/DDBJ whole genome shotgun (WGS) entry which is preliminary data.</text>
</comment>